<dbReference type="PANTHER" id="PTHR43591">
    <property type="entry name" value="METHYLTRANSFERASE"/>
    <property type="match status" value="1"/>
</dbReference>
<proteinExistence type="inferred from homology"/>
<dbReference type="GO" id="GO:0032259">
    <property type="term" value="P:methylation"/>
    <property type="evidence" value="ECO:0007669"/>
    <property type="project" value="UniProtKB-KW"/>
</dbReference>
<dbReference type="GO" id="GO:0008168">
    <property type="term" value="F:methyltransferase activity"/>
    <property type="evidence" value="ECO:0007669"/>
    <property type="project" value="UniProtKB-KW"/>
</dbReference>
<keyword evidence="3" id="KW-0808">Transferase</keyword>
<organism evidence="3 4">
    <name type="scientific">Colletotrichum higginsianum (strain IMI 349063)</name>
    <name type="common">Crucifer anthracnose fungus</name>
    <dbReference type="NCBI Taxonomy" id="759273"/>
    <lineage>
        <taxon>Eukaryota</taxon>
        <taxon>Fungi</taxon>
        <taxon>Dikarya</taxon>
        <taxon>Ascomycota</taxon>
        <taxon>Pezizomycotina</taxon>
        <taxon>Sordariomycetes</taxon>
        <taxon>Hypocreomycetidae</taxon>
        <taxon>Glomerellales</taxon>
        <taxon>Glomerellaceae</taxon>
        <taxon>Colletotrichum</taxon>
        <taxon>Colletotrichum destructivum species complex</taxon>
    </lineage>
</organism>
<evidence type="ECO:0000313" key="4">
    <source>
        <dbReference type="Proteomes" id="UP000092177"/>
    </source>
</evidence>
<dbReference type="InterPro" id="IPR029063">
    <property type="entry name" value="SAM-dependent_MTases_sf"/>
</dbReference>
<reference evidence="4" key="1">
    <citation type="journal article" date="2017" name="BMC Genomics">
        <title>Gapless genome assembly of Colletotrichum higginsianum reveals chromosome structure and association of transposable elements with secondary metabolite gene clusters.</title>
        <authorList>
            <person name="Dallery J.-F."/>
            <person name="Lapalu N."/>
            <person name="Zampounis A."/>
            <person name="Pigne S."/>
            <person name="Luyten I."/>
            <person name="Amselem J."/>
            <person name="Wittenberg A.H.J."/>
            <person name="Zhou S."/>
            <person name="de Queiroz M.V."/>
            <person name="Robin G.P."/>
            <person name="Auger A."/>
            <person name="Hainaut M."/>
            <person name="Henrissat B."/>
            <person name="Kim K.-T."/>
            <person name="Lee Y.-H."/>
            <person name="Lespinet O."/>
            <person name="Schwartz D.C."/>
            <person name="Thon M.R."/>
            <person name="O'Connell R.J."/>
        </authorList>
    </citation>
    <scope>NUCLEOTIDE SEQUENCE [LARGE SCALE GENOMIC DNA]</scope>
    <source>
        <strain evidence="4">IMI 349063</strain>
    </source>
</reference>
<sequence>MAEPDHTVVLVPEDEVSDEGVSELESVVSSSTSIRSSILEYRIENGRTYHKYKDGKYIFPNDARESDRLDLQHEIMTYTLDGELGVAPPCREDAKVGRVLDVGTGTGVWAIEFGDLHPEADTSRPPSRSCKKTPPVRPNRELPENSDFVFAFSVPPNVRFEIDDVEEEWIESLPFDYIHSRFMNASIANWKEYIKNCFDNLAPGGYLEMTETQPDPVSDDDTLPKDWAVAKYVEGIREASEKIGRVFIDPPTLKGIMEEVGFVDVELRQYKWPMNEWPKEERYKTLGLWCLENFNSALEAVCVALFTRVLDWSLNEVNVFLIDVRKDLKNKNYHAYFNVYCLVGRKPEKKEDTPAPPPAQPESPAQSE</sequence>
<dbReference type="Proteomes" id="UP000092177">
    <property type="component" value="Chromosome 1"/>
</dbReference>
<dbReference type="EMBL" id="LTAN01000001">
    <property type="protein sequence ID" value="OBR15655.1"/>
    <property type="molecule type" value="Genomic_DNA"/>
</dbReference>
<dbReference type="RefSeq" id="XP_018164172.1">
    <property type="nucleotide sequence ID" value="XM_018295810.1"/>
</dbReference>
<protein>
    <submittedName>
        <fullName evidence="3">TAM domain methyltransferase</fullName>
    </submittedName>
</protein>
<evidence type="ECO:0000256" key="2">
    <source>
        <dbReference type="SAM" id="MobiDB-lite"/>
    </source>
</evidence>
<evidence type="ECO:0000313" key="3">
    <source>
        <dbReference type="EMBL" id="OBR15655.1"/>
    </source>
</evidence>
<accession>A0A1B7YUC7</accession>
<dbReference type="GeneID" id="28859917"/>
<dbReference type="VEuPathDB" id="FungiDB:CH63R_00835"/>
<evidence type="ECO:0000256" key="1">
    <source>
        <dbReference type="ARBA" id="ARBA00038158"/>
    </source>
</evidence>
<keyword evidence="4" id="KW-1185">Reference proteome</keyword>
<dbReference type="OrthoDB" id="2013972at2759"/>
<feature type="region of interest" description="Disordered" evidence="2">
    <location>
        <begin position="348"/>
        <end position="368"/>
    </location>
</feature>
<dbReference type="SUPFAM" id="SSF53335">
    <property type="entry name" value="S-adenosyl-L-methionine-dependent methyltransferases"/>
    <property type="match status" value="1"/>
</dbReference>
<comment type="caution">
    <text evidence="3">The sequence shown here is derived from an EMBL/GenBank/DDBJ whole genome shotgun (WGS) entry which is preliminary data.</text>
</comment>
<dbReference type="KEGG" id="chig:CH63R_00835"/>
<dbReference type="AlphaFoldDB" id="A0A1B7YUC7"/>
<name>A0A1B7YUC7_COLHI</name>
<comment type="similarity">
    <text evidence="1">Belongs to the methyltransferase superfamily. LaeA methyltransferase family.</text>
</comment>
<dbReference type="Gene3D" id="3.40.50.150">
    <property type="entry name" value="Vaccinia Virus protein VP39"/>
    <property type="match status" value="1"/>
</dbReference>
<gene>
    <name evidence="3" type="ORF">CH63R_00835</name>
</gene>
<keyword evidence="3" id="KW-0489">Methyltransferase</keyword>
<feature type="region of interest" description="Disordered" evidence="2">
    <location>
        <begin position="119"/>
        <end position="142"/>
    </location>
</feature>
<dbReference type="CDD" id="cd02440">
    <property type="entry name" value="AdoMet_MTases"/>
    <property type="match status" value="1"/>
</dbReference>
<dbReference type="Pfam" id="PF13489">
    <property type="entry name" value="Methyltransf_23"/>
    <property type="match status" value="1"/>
</dbReference>
<dbReference type="PANTHER" id="PTHR43591:SF24">
    <property type="entry name" value="2-METHOXY-6-POLYPRENYL-1,4-BENZOQUINOL METHYLASE, MITOCHONDRIAL"/>
    <property type="match status" value="1"/>
</dbReference>